<feature type="region of interest" description="Disordered" evidence="2">
    <location>
        <begin position="819"/>
        <end position="851"/>
    </location>
</feature>
<feature type="compositionally biased region" description="Basic and acidic residues" evidence="2">
    <location>
        <begin position="493"/>
        <end position="507"/>
    </location>
</feature>
<organism evidence="3 4">
    <name type="scientific">Crassostrea virginica</name>
    <name type="common">Eastern oyster</name>
    <dbReference type="NCBI Taxonomy" id="6565"/>
    <lineage>
        <taxon>Eukaryota</taxon>
        <taxon>Metazoa</taxon>
        <taxon>Spiralia</taxon>
        <taxon>Lophotrochozoa</taxon>
        <taxon>Mollusca</taxon>
        <taxon>Bivalvia</taxon>
        <taxon>Autobranchia</taxon>
        <taxon>Pteriomorphia</taxon>
        <taxon>Ostreida</taxon>
        <taxon>Ostreoidea</taxon>
        <taxon>Ostreidae</taxon>
        <taxon>Crassostrea</taxon>
    </lineage>
</organism>
<feature type="compositionally biased region" description="Low complexity" evidence="2">
    <location>
        <begin position="1161"/>
        <end position="1177"/>
    </location>
</feature>
<feature type="region of interest" description="Disordered" evidence="2">
    <location>
        <begin position="270"/>
        <end position="321"/>
    </location>
</feature>
<gene>
    <name evidence="4" type="primary">LOC111135206</name>
</gene>
<feature type="compositionally biased region" description="Acidic residues" evidence="2">
    <location>
        <begin position="351"/>
        <end position="361"/>
    </location>
</feature>
<dbReference type="OrthoDB" id="6153580at2759"/>
<keyword evidence="3" id="KW-1185">Reference proteome</keyword>
<dbReference type="GeneID" id="111135206"/>
<feature type="compositionally biased region" description="Low complexity" evidence="2">
    <location>
        <begin position="1303"/>
        <end position="1327"/>
    </location>
</feature>
<reference evidence="4" key="1">
    <citation type="submission" date="2025-08" db="UniProtKB">
        <authorList>
            <consortium name="RefSeq"/>
        </authorList>
    </citation>
    <scope>IDENTIFICATION</scope>
    <source>
        <tissue evidence="4">Whole sample</tissue>
    </source>
</reference>
<feature type="region of interest" description="Disordered" evidence="2">
    <location>
        <begin position="1284"/>
        <end position="1344"/>
    </location>
</feature>
<evidence type="ECO:0000313" key="4">
    <source>
        <dbReference type="RefSeq" id="XP_022340761.1"/>
    </source>
</evidence>
<name>A0A8B8ELI0_CRAVI</name>
<feature type="region of interest" description="Disordered" evidence="2">
    <location>
        <begin position="567"/>
        <end position="592"/>
    </location>
</feature>
<evidence type="ECO:0000313" key="3">
    <source>
        <dbReference type="Proteomes" id="UP000694844"/>
    </source>
</evidence>
<accession>A0A8B8ELI0</accession>
<feature type="region of interest" description="Disordered" evidence="2">
    <location>
        <begin position="618"/>
        <end position="705"/>
    </location>
</feature>
<keyword evidence="1" id="KW-0175">Coiled coil</keyword>
<feature type="compositionally biased region" description="Basic and acidic residues" evidence="2">
    <location>
        <begin position="823"/>
        <end position="851"/>
    </location>
</feature>
<feature type="region of interest" description="Disordered" evidence="2">
    <location>
        <begin position="1200"/>
        <end position="1245"/>
    </location>
</feature>
<dbReference type="Proteomes" id="UP000694844">
    <property type="component" value="Chromosome 5"/>
</dbReference>
<feature type="compositionally biased region" description="Polar residues" evidence="2">
    <location>
        <begin position="1015"/>
        <end position="1026"/>
    </location>
</feature>
<feature type="compositionally biased region" description="Low complexity" evidence="2">
    <location>
        <begin position="571"/>
        <end position="582"/>
    </location>
</feature>
<feature type="region of interest" description="Disordered" evidence="2">
    <location>
        <begin position="333"/>
        <end position="417"/>
    </location>
</feature>
<evidence type="ECO:0000256" key="1">
    <source>
        <dbReference type="SAM" id="Coils"/>
    </source>
</evidence>
<feature type="region of interest" description="Disordered" evidence="2">
    <location>
        <begin position="1010"/>
        <end position="1053"/>
    </location>
</feature>
<proteinExistence type="predicted"/>
<evidence type="ECO:0000256" key="2">
    <source>
        <dbReference type="SAM" id="MobiDB-lite"/>
    </source>
</evidence>
<feature type="compositionally biased region" description="Polar residues" evidence="2">
    <location>
        <begin position="1328"/>
        <end position="1344"/>
    </location>
</feature>
<feature type="compositionally biased region" description="Basic and acidic residues" evidence="2">
    <location>
        <begin position="677"/>
        <end position="687"/>
    </location>
</feature>
<protein>
    <submittedName>
        <fullName evidence="4">Uncharacterized protein LOC111135206</fullName>
    </submittedName>
</protein>
<dbReference type="KEGG" id="cvn:111135206"/>
<feature type="coiled-coil region" evidence="1">
    <location>
        <begin position="70"/>
        <end position="219"/>
    </location>
</feature>
<feature type="region of interest" description="Disordered" evidence="2">
    <location>
        <begin position="487"/>
        <end position="507"/>
    </location>
</feature>
<dbReference type="RefSeq" id="XP_022340761.1">
    <property type="nucleotide sequence ID" value="XM_022485053.1"/>
</dbReference>
<feature type="compositionally biased region" description="Low complexity" evidence="2">
    <location>
        <begin position="1224"/>
        <end position="1243"/>
    </location>
</feature>
<sequence>MDVVDSLSTATSGTDAVPSLDFDLITTGDTENLWCEQCKVFKKNYEKLQEEHALSYNTLKKKIISTDLLIKKYKTKCDDYDQQTRKLEDASRKQEQCQRESETLQTQLSAALRQIEPLKQEKLALEQDVKRRLQEIQNLQDQVKAGESFKTQYEQLNSSLLEGRDKNEQEIKDANKKIRELEQSQQKQDSNLTKLKEENKMLMKEMKSIHKKEKKAEERLTKAQGTIEKYRVILLQHGLLPKHDNLQKIRKGEESWKKTEECSSLEEDDLVDPGFVSDHDTDLNQTRNPCKLNKTTKPKGIPPSDVERKPLSVPQDEEEESLMEFPFTFSPLASVLSPLPPSPQSYRKEVEDNEDSDEDLDEMAKQMEQEMTNMSPALRQSPRKRVPPSPLSRGTKTTVMGVGSGGSKMLDPEKGKYEKQVTIHVKRENENKKVEGILGEKSELRGIKRITFVSEELETRGEIVNSEVALVNPKPILCGHHNSAFQKFSKTSPKQEKVQGKREERPVIKPASEIGTCDNSKKKGEEHSLIHGKRIECLRQHAFRPVSVNQEETDSIASTESTGFNIKLTETKSNTTENKSSSVQNNQDDQEGLKCKLTESDGMDVDIKSALSIRTLRKSLSLPEGKPPSDHGGVGSPLTRKKRISSLTHRSSEKESEKYVSNLKSVPESPRRSQRNKSGDVDLKSSENIKACASKETVQNKQKIPSRLTRSKTMLLSTNDLDSLCQRSRSRMKIPSGKRQKEEISAECASEIKKEDMDEEDECGKTVIEHGGGNLNGVTEMTCDQAMYRQNSLGFSLKSPPVLKSPPIVLPSQKEIGVGTACKEPRKDINASREDRHSEKQMEDFVDKSSKENLDENGIKVHQCSSFVTDSVENIENSIKKDRCKKHENTNTKSVCSDTSSVIPCKKKSDGEKEGLVEEAELPRQESMGFVHSGDSGMDPVIAVSSGVSVNSTTETGLDSDILASNSEYVQSASKDLSRNVENSFRAESGKDVDGKNNVSVSCQHLDEVGEKKSTLNGDSLQQNLSEEVVEGDSPSKVILRESQNSDVGEYSGRKTDTGLVDLKEAIQFKEPLRETDSDGNCDISGIFNGHVDQTISHASTSSEGNVKTVKQSLVSESHVSCVTTKSVSRSAGVKVSSECKIQTNEQISKGSVGMEVHVQSLPGSSSASSQPPTSFPVEGSSRSSFPVYVPSLSKLVLKGRLPSGMPSSTVVSPEMENIPAHPPTDNSSTPRSPSSMSTGGPVSPLPPSPFHFFLPNPISPLPPSPVKEVVPISPLCTSPFDLEEPVPIQNESSESHKNIQISSTKTSITSSRSTLSLSSVSQTTSLHQCSSSSQNMKETRTSQLLPSGKKLVQSDASPCSFHAVAPPDAIPVKAQTAATGKQGSQLTTARKRRSVDCTASATVVVEKKQCLENSKSGKDTVSRNNNVDIYKVIEAEMKHLLHGSEITCQETLDKLVLLADHSTVSSHLLQWTIQYLRCQDVELFGTIHCYCAYSSNCQSRTDQFLTQGEARLLQFYSLVFQNPKWGEQRQQILDRLWRAIFIQDSLTLTSKLALCRMFVGLLCDIGDMEHVRVFFYQVMTCKFLNAPMVAVAVAGIWPQCLYRNSSGTSPVLLVMEACIMRELQDAKDRGAKISECLKKLLNWDLCVHQNNVLLQHLVKEIEIKCEDYHSNQGQIYELRRAVELLLVMQKAGFFKTVFVGVAMGSIHSKIRSKKKEAAEHYIRIIIQIAGSVLMQLNNMNEKILSQIIRKYITKTLLSDQASPDLQLSVAQTLLELSFLSPVAVLSGSLYPWFLANKNTIPSDFVCIMERTRQTLIGQYPYLKCPEFVR</sequence>
<feature type="region of interest" description="Disordered" evidence="2">
    <location>
        <begin position="1161"/>
        <end position="1184"/>
    </location>
</feature>